<feature type="transmembrane region" description="Helical" evidence="1">
    <location>
        <begin position="79"/>
        <end position="100"/>
    </location>
</feature>
<evidence type="ECO:0000313" key="3">
    <source>
        <dbReference type="Proteomes" id="UP000008068"/>
    </source>
</evidence>
<keyword evidence="1" id="KW-1133">Transmembrane helix</keyword>
<dbReference type="HOGENOM" id="CLU_1939949_0_0_1"/>
<dbReference type="EMBL" id="GL379797">
    <property type="protein sequence ID" value="EGT32380.1"/>
    <property type="molecule type" value="Genomic_DNA"/>
</dbReference>
<keyword evidence="1" id="KW-0472">Membrane</keyword>
<proteinExistence type="predicted"/>
<protein>
    <submittedName>
        <fullName evidence="2">Uncharacterized protein</fullName>
    </submittedName>
</protein>
<evidence type="ECO:0000313" key="2">
    <source>
        <dbReference type="EMBL" id="EGT32380.1"/>
    </source>
</evidence>
<name>G0MJG0_CAEBE</name>
<reference evidence="3" key="1">
    <citation type="submission" date="2011-07" db="EMBL/GenBank/DDBJ databases">
        <authorList>
            <consortium name="Caenorhabditis brenneri Sequencing and Analysis Consortium"/>
            <person name="Wilson R.K."/>
        </authorList>
    </citation>
    <scope>NUCLEOTIDE SEQUENCE [LARGE SCALE GENOMIC DNA]</scope>
    <source>
        <strain evidence="3">PB2801</strain>
    </source>
</reference>
<dbReference type="OrthoDB" id="5835032at2759"/>
<organism evidence="3">
    <name type="scientific">Caenorhabditis brenneri</name>
    <name type="common">Nematode worm</name>
    <dbReference type="NCBI Taxonomy" id="135651"/>
    <lineage>
        <taxon>Eukaryota</taxon>
        <taxon>Metazoa</taxon>
        <taxon>Ecdysozoa</taxon>
        <taxon>Nematoda</taxon>
        <taxon>Chromadorea</taxon>
        <taxon>Rhabditida</taxon>
        <taxon>Rhabditina</taxon>
        <taxon>Rhabditomorpha</taxon>
        <taxon>Rhabditoidea</taxon>
        <taxon>Rhabditidae</taxon>
        <taxon>Peloderinae</taxon>
        <taxon>Caenorhabditis</taxon>
    </lineage>
</organism>
<sequence length="130" mass="15603">MVWRDVLRSRFYVLCNANKVVNAKNSVEFISHFYSSKRRKRQETGEKEDKEREKWYILINSFSSKFEFIFQQLSWFDILASPIILFWYIGAFYAFLLFIVKPFMIPKGTAKQPFLLCGEKPMENRSLNIH</sequence>
<gene>
    <name evidence="2" type="ORF">CAEBREN_18276</name>
</gene>
<dbReference type="InParanoid" id="G0MJG0"/>
<keyword evidence="1" id="KW-0812">Transmembrane</keyword>
<dbReference type="AlphaFoldDB" id="G0MJG0"/>
<keyword evidence="3" id="KW-1185">Reference proteome</keyword>
<accession>G0MJG0</accession>
<dbReference type="Proteomes" id="UP000008068">
    <property type="component" value="Unassembled WGS sequence"/>
</dbReference>
<evidence type="ECO:0000256" key="1">
    <source>
        <dbReference type="SAM" id="Phobius"/>
    </source>
</evidence>
<dbReference type="eggNOG" id="ENOG502TJ36">
    <property type="taxonomic scope" value="Eukaryota"/>
</dbReference>